<proteinExistence type="inferred from homology"/>
<evidence type="ECO:0000256" key="1">
    <source>
        <dbReference type="ARBA" id="ARBA00004442"/>
    </source>
</evidence>
<dbReference type="RefSeq" id="WP_091091783.1">
    <property type="nucleotide sequence ID" value="NZ_FNRD01000010.1"/>
</dbReference>
<organism evidence="8 9">
    <name type="scientific">Flavobacterium gillisiae</name>
    <dbReference type="NCBI Taxonomy" id="150146"/>
    <lineage>
        <taxon>Bacteria</taxon>
        <taxon>Pseudomonadati</taxon>
        <taxon>Bacteroidota</taxon>
        <taxon>Flavobacteriia</taxon>
        <taxon>Flavobacteriales</taxon>
        <taxon>Flavobacteriaceae</taxon>
        <taxon>Flavobacterium</taxon>
    </lineage>
</organism>
<protein>
    <submittedName>
        <fullName evidence="8">SusD family protein</fullName>
    </submittedName>
</protein>
<evidence type="ECO:0000256" key="5">
    <source>
        <dbReference type="ARBA" id="ARBA00023237"/>
    </source>
</evidence>
<dbReference type="CDD" id="cd08977">
    <property type="entry name" value="SusD"/>
    <property type="match status" value="1"/>
</dbReference>
<reference evidence="9" key="1">
    <citation type="submission" date="2016-10" db="EMBL/GenBank/DDBJ databases">
        <authorList>
            <person name="Varghese N."/>
            <person name="Submissions S."/>
        </authorList>
    </citation>
    <scope>NUCLEOTIDE SEQUENCE [LARGE SCALE GENOMIC DNA]</scope>
    <source>
        <strain evidence="9">DSM 22376</strain>
    </source>
</reference>
<evidence type="ECO:0000259" key="7">
    <source>
        <dbReference type="Pfam" id="PF14322"/>
    </source>
</evidence>
<dbReference type="InterPro" id="IPR011990">
    <property type="entry name" value="TPR-like_helical_dom_sf"/>
</dbReference>
<dbReference type="InterPro" id="IPR012944">
    <property type="entry name" value="SusD_RagB_dom"/>
</dbReference>
<dbReference type="InterPro" id="IPR033985">
    <property type="entry name" value="SusD-like_N"/>
</dbReference>
<dbReference type="Pfam" id="PF07980">
    <property type="entry name" value="SusD_RagB"/>
    <property type="match status" value="1"/>
</dbReference>
<dbReference type="STRING" id="150146.SAMN05443667_110146"/>
<dbReference type="EMBL" id="FNRD01000010">
    <property type="protein sequence ID" value="SEA87591.1"/>
    <property type="molecule type" value="Genomic_DNA"/>
</dbReference>
<evidence type="ECO:0000313" key="8">
    <source>
        <dbReference type="EMBL" id="SEA87591.1"/>
    </source>
</evidence>
<keyword evidence="9" id="KW-1185">Reference proteome</keyword>
<comment type="similarity">
    <text evidence="2">Belongs to the SusD family.</text>
</comment>
<evidence type="ECO:0000256" key="4">
    <source>
        <dbReference type="ARBA" id="ARBA00023136"/>
    </source>
</evidence>
<evidence type="ECO:0000259" key="6">
    <source>
        <dbReference type="Pfam" id="PF07980"/>
    </source>
</evidence>
<dbReference type="SUPFAM" id="SSF48452">
    <property type="entry name" value="TPR-like"/>
    <property type="match status" value="1"/>
</dbReference>
<dbReference type="Gene3D" id="1.25.40.390">
    <property type="match status" value="1"/>
</dbReference>
<dbReference type="GO" id="GO:0009279">
    <property type="term" value="C:cell outer membrane"/>
    <property type="evidence" value="ECO:0007669"/>
    <property type="project" value="UniProtKB-SubCell"/>
</dbReference>
<feature type="domain" description="SusD-like N-terminal" evidence="7">
    <location>
        <begin position="103"/>
        <end position="234"/>
    </location>
</feature>
<keyword evidence="3" id="KW-0732">Signal</keyword>
<gene>
    <name evidence="8" type="ORF">SAMN05443667_110146</name>
</gene>
<dbReference type="AlphaFoldDB" id="A0A1H4ERE1"/>
<accession>A0A1H4ERE1</accession>
<keyword evidence="5" id="KW-0998">Cell outer membrane</keyword>
<comment type="subcellular location">
    <subcellularLocation>
        <location evidence="1">Cell outer membrane</location>
    </subcellularLocation>
</comment>
<dbReference type="OrthoDB" id="621570at2"/>
<name>A0A1H4ERE1_9FLAO</name>
<sequence>MNHYTNYPNKKGNSIRILALFLILTYFSSCDSFVEVALPSSQLTGDLVFKDKNTANAALIDIYAKMRDTGLLSGNLTGTSTSLGLYADELNYYGPVTDTGGSLYNNTLMATDANVMQIWNITYGQIYAANSIIAGMLDAPISKVDRDQLIAEGLFIRSLLYFYLTNTFGDVPYITSTDYRVNSIAPRVEIQTIYASIIADLKLASSLIQENYQAQGRVRPNRATVNALLARVYLYTNQWEESVSTASAVLNQSEYSLELPIAQVFLKESPSTIWQFGPKFEGNNTDFGITFIFNSGPPPFVALTEGLINAFEENDQRKLYWTTAVTNNVKTWYYSSKYTQNGFTGVSIEYPIVFRIQEQYLIRAEGNARLGRLTEAKEDLDKVRIAAGLIVTNAVTQQEIIDAILRERRVEFFGEYGSRFYDLKRTGNLNEALSTVKLGWNVNDALFPIPENEILINPNLKPQNSGY</sequence>
<evidence type="ECO:0000256" key="3">
    <source>
        <dbReference type="ARBA" id="ARBA00022729"/>
    </source>
</evidence>
<keyword evidence="4" id="KW-0472">Membrane</keyword>
<dbReference type="Proteomes" id="UP000198951">
    <property type="component" value="Unassembled WGS sequence"/>
</dbReference>
<evidence type="ECO:0000256" key="2">
    <source>
        <dbReference type="ARBA" id="ARBA00006275"/>
    </source>
</evidence>
<evidence type="ECO:0000313" key="9">
    <source>
        <dbReference type="Proteomes" id="UP000198951"/>
    </source>
</evidence>
<feature type="domain" description="RagB/SusD" evidence="6">
    <location>
        <begin position="323"/>
        <end position="467"/>
    </location>
</feature>
<dbReference type="Pfam" id="PF14322">
    <property type="entry name" value="SusD-like_3"/>
    <property type="match status" value="1"/>
</dbReference>